<comment type="caution">
    <text evidence="1">The sequence shown here is derived from an EMBL/GenBank/DDBJ whole genome shotgun (WGS) entry which is preliminary data.</text>
</comment>
<organism evidence="1 2">
    <name type="scientific">Flavobacterium calami</name>
    <dbReference type="NCBI Taxonomy" id="3139144"/>
    <lineage>
        <taxon>Bacteria</taxon>
        <taxon>Pseudomonadati</taxon>
        <taxon>Bacteroidota</taxon>
        <taxon>Flavobacteriia</taxon>
        <taxon>Flavobacteriales</taxon>
        <taxon>Flavobacteriaceae</taxon>
        <taxon>Flavobacterium</taxon>
    </lineage>
</organism>
<dbReference type="SUPFAM" id="SSF56112">
    <property type="entry name" value="Protein kinase-like (PK-like)"/>
    <property type="match status" value="1"/>
</dbReference>
<protein>
    <recommendedName>
        <fullName evidence="3">Thymidylate kinase</fullName>
    </recommendedName>
</protein>
<dbReference type="RefSeq" id="WP_341691006.1">
    <property type="nucleotide sequence ID" value="NZ_JBBYHS010000006.1"/>
</dbReference>
<dbReference type="SUPFAM" id="SSF52540">
    <property type="entry name" value="P-loop containing nucleoside triphosphate hydrolases"/>
    <property type="match status" value="1"/>
</dbReference>
<dbReference type="InterPro" id="IPR011009">
    <property type="entry name" value="Kinase-like_dom_sf"/>
</dbReference>
<gene>
    <name evidence="1" type="ORF">AAEO57_07110</name>
</gene>
<dbReference type="EMBL" id="JBBYHS010000006">
    <property type="protein sequence ID" value="MEL1253535.1"/>
    <property type="molecule type" value="Genomic_DNA"/>
</dbReference>
<dbReference type="InterPro" id="IPR027417">
    <property type="entry name" value="P-loop_NTPase"/>
</dbReference>
<accession>A0ABU9IM62</accession>
<reference evidence="1 2" key="1">
    <citation type="submission" date="2024-04" db="EMBL/GenBank/DDBJ databases">
        <title>Flavobacterium sp. DGU38 16S ribosomal RNA gene Genome sequencing and assembly.</title>
        <authorList>
            <person name="Park S."/>
        </authorList>
    </citation>
    <scope>NUCLEOTIDE SEQUENCE [LARGE SCALE GENOMIC DNA]</scope>
    <source>
        <strain evidence="1 2">DGU38</strain>
    </source>
</reference>
<evidence type="ECO:0000313" key="1">
    <source>
        <dbReference type="EMBL" id="MEL1253535.1"/>
    </source>
</evidence>
<dbReference type="Proteomes" id="UP001485226">
    <property type="component" value="Unassembled WGS sequence"/>
</dbReference>
<proteinExistence type="predicted"/>
<name>A0ABU9IM62_9FLAO</name>
<keyword evidence="2" id="KW-1185">Reference proteome</keyword>
<evidence type="ECO:0008006" key="3">
    <source>
        <dbReference type="Google" id="ProtNLM"/>
    </source>
</evidence>
<sequence>MENIFSKIGYTISNQKNSEQDVVQDVLFIKNPNGSIRWIWNANNLEPLFLKFYNVGGIRAKIFTWAVKIIFKLKVQKVVFNKMTYYFKKQENSFFDCTDNWALFTGTVGTNNKAILYADASFFKIATTSNAKRLINSEHKILSKIAFDFFQTPKSKQISENVIQLSDISCDGKRTKRIEIAHLKALTEMNFRGHHLIQIKDWKLFNELKFDFSQINDDRIPKNMIRKIERLLDGISQEDYINVSLSHGDFTSWNMFESKEKISLYDWELFAYDRPTGFDYFHFIIQQGILVDRKLWKEIYNDIEEQCSGESASFLFNYDLEIQAKYLKFYLLINCMSYLKTYALQPKWHLQVDWLLQIWNEALNEFVIKEKTARELIIMDVFDALQNKEYASIKFPNDYPDKLSINSDIDILINKSLSSSIFNLITNHSLVVKVSQNKKSFMDTLQAVMIDGSFLSIDLIWEFKRRNIVFMDAKKALENACMNSFGVKTLSFLDTQSYLNRFYILNDAAVPQKYKMYKEHTANQIIKNDFNQDIQDVCLNKRDLLKELSRDKQNKGIYYLRNLVYYLYDKLFCSFSKGYVITFSGVDGAGKSTIIENVKNMVEKQLRKPVVILRHRPSVLPIISVLFRGKKAQESFENTLPHSGTNKSVFSSLVRFAYYYADYFFGQFIILIKYTIRGYVVIYDRYYFDFIEDSKRSNLILSKKISFLGYKLLLKPKFNFFLFADAETILNRKKELDEKVINELTINYCNLFSKLEKISSSTVYKTIENKEIDQTLSIVLQTIINK</sequence>
<evidence type="ECO:0000313" key="2">
    <source>
        <dbReference type="Proteomes" id="UP001485226"/>
    </source>
</evidence>
<dbReference type="Gene3D" id="3.40.50.300">
    <property type="entry name" value="P-loop containing nucleotide triphosphate hydrolases"/>
    <property type="match status" value="1"/>
</dbReference>